<dbReference type="PANTHER" id="PTHR33507:SF3">
    <property type="entry name" value="INNER MEMBRANE PROTEIN YBBJ"/>
    <property type="match status" value="1"/>
</dbReference>
<keyword evidence="1" id="KW-1133">Transmembrane helix</keyword>
<dbReference type="PANTHER" id="PTHR33507">
    <property type="entry name" value="INNER MEMBRANE PROTEIN YBBJ"/>
    <property type="match status" value="1"/>
</dbReference>
<protein>
    <submittedName>
        <fullName evidence="2">NfeD family protein</fullName>
    </submittedName>
</protein>
<name>A0ABW8GM56_9PROT</name>
<keyword evidence="1" id="KW-0472">Membrane</keyword>
<evidence type="ECO:0000313" key="3">
    <source>
        <dbReference type="Proteomes" id="UP001617669"/>
    </source>
</evidence>
<dbReference type="InterPro" id="IPR012340">
    <property type="entry name" value="NA-bd_OB-fold"/>
</dbReference>
<feature type="transmembrane region" description="Helical" evidence="1">
    <location>
        <begin position="35"/>
        <end position="51"/>
    </location>
</feature>
<keyword evidence="1" id="KW-0812">Transmembrane</keyword>
<gene>
    <name evidence="2" type="ORF">ACIKP9_09465</name>
</gene>
<sequence length="180" mass="20194">MKNSPPLHGQKSRIKFWYDGVLNIERDRHKMLEPLWIWAILGLALIALEMLTGTLYILWFGIAALCLALLTYLMPSLGTAWQLLLFAVLSLGSLVIWKQFYRREHNDSNIGQSRGDEIGRIGVITAAVSPRQNGQIEFAQGVLGSRQWIAIANEEIEAGNEAVIVAVEGNRLRVSKRTQP</sequence>
<dbReference type="InterPro" id="IPR052165">
    <property type="entry name" value="Membrane_assoc_protease"/>
</dbReference>
<reference evidence="2 3" key="1">
    <citation type="submission" date="2024-11" db="EMBL/GenBank/DDBJ databases">
        <authorList>
            <person name="Kaparullina E.N."/>
            <person name="Delegan Y.A."/>
            <person name="Doronina N.V."/>
        </authorList>
    </citation>
    <scope>NUCLEOTIDE SEQUENCE [LARGE SCALE GENOMIC DNA]</scope>
    <source>
        <strain evidence="2 3">7sh_L</strain>
    </source>
</reference>
<feature type="transmembrane region" description="Helical" evidence="1">
    <location>
        <begin position="56"/>
        <end position="74"/>
    </location>
</feature>
<dbReference type="SUPFAM" id="SSF141322">
    <property type="entry name" value="NfeD domain-like"/>
    <property type="match status" value="1"/>
</dbReference>
<proteinExistence type="predicted"/>
<feature type="transmembrane region" description="Helical" evidence="1">
    <location>
        <begin position="80"/>
        <end position="97"/>
    </location>
</feature>
<dbReference type="Gene3D" id="2.40.50.140">
    <property type="entry name" value="Nucleic acid-binding proteins"/>
    <property type="match status" value="1"/>
</dbReference>
<evidence type="ECO:0000256" key="1">
    <source>
        <dbReference type="SAM" id="Phobius"/>
    </source>
</evidence>
<organism evidence="2 3">
    <name type="scientific">Methylobacillus methanolivorans</name>
    <dbReference type="NCBI Taxonomy" id="1848927"/>
    <lineage>
        <taxon>Bacteria</taxon>
        <taxon>Pseudomonadati</taxon>
        <taxon>Pseudomonadota</taxon>
        <taxon>Betaproteobacteria</taxon>
        <taxon>Nitrosomonadales</taxon>
        <taxon>Methylophilaceae</taxon>
        <taxon>Methylobacillus</taxon>
    </lineage>
</organism>
<accession>A0ABW8GM56</accession>
<evidence type="ECO:0000313" key="2">
    <source>
        <dbReference type="EMBL" id="MFJ5446455.1"/>
    </source>
</evidence>
<comment type="caution">
    <text evidence="2">The sequence shown here is derived from an EMBL/GenBank/DDBJ whole genome shotgun (WGS) entry which is preliminary data.</text>
</comment>
<dbReference type="Proteomes" id="UP001617669">
    <property type="component" value="Unassembled WGS sequence"/>
</dbReference>
<dbReference type="EMBL" id="JBIWXY010000001">
    <property type="protein sequence ID" value="MFJ5446455.1"/>
    <property type="molecule type" value="Genomic_DNA"/>
</dbReference>
<dbReference type="RefSeq" id="WP_400881756.1">
    <property type="nucleotide sequence ID" value="NZ_JBIWXY010000001.1"/>
</dbReference>
<keyword evidence="3" id="KW-1185">Reference proteome</keyword>